<evidence type="ECO:0000313" key="1">
    <source>
        <dbReference type="EMBL" id="CAI3993139.1"/>
    </source>
</evidence>
<reference evidence="1" key="1">
    <citation type="submission" date="2022-10" db="EMBL/GenBank/DDBJ databases">
        <authorList>
            <person name="Chen Y."/>
            <person name="Dougan E. K."/>
            <person name="Chan C."/>
            <person name="Rhodes N."/>
            <person name="Thang M."/>
        </authorList>
    </citation>
    <scope>NUCLEOTIDE SEQUENCE</scope>
</reference>
<dbReference type="EMBL" id="CAMXCT010001794">
    <property type="protein sequence ID" value="CAI3993139.1"/>
    <property type="molecule type" value="Genomic_DNA"/>
</dbReference>
<dbReference type="EMBL" id="CAMXCT020001794">
    <property type="protein sequence ID" value="CAL1146514.1"/>
    <property type="molecule type" value="Genomic_DNA"/>
</dbReference>
<evidence type="ECO:0000313" key="3">
    <source>
        <dbReference type="EMBL" id="CAL4780451.1"/>
    </source>
</evidence>
<protein>
    <submittedName>
        <fullName evidence="3">Cilia- and flagella-associated protein 43</fullName>
    </submittedName>
</protein>
<gene>
    <name evidence="1" type="ORF">C1SCF055_LOCUS19914</name>
</gene>
<dbReference type="AlphaFoldDB" id="A0A9P1FXD8"/>
<evidence type="ECO:0000313" key="4">
    <source>
        <dbReference type="Proteomes" id="UP001152797"/>
    </source>
</evidence>
<comment type="caution">
    <text evidence="1">The sequence shown here is derived from an EMBL/GenBank/DDBJ whole genome shotgun (WGS) entry which is preliminary data.</text>
</comment>
<keyword evidence="3" id="KW-0969">Cilium</keyword>
<proteinExistence type="predicted"/>
<organism evidence="1">
    <name type="scientific">Cladocopium goreaui</name>
    <dbReference type="NCBI Taxonomy" id="2562237"/>
    <lineage>
        <taxon>Eukaryota</taxon>
        <taxon>Sar</taxon>
        <taxon>Alveolata</taxon>
        <taxon>Dinophyceae</taxon>
        <taxon>Suessiales</taxon>
        <taxon>Symbiodiniaceae</taxon>
        <taxon>Cladocopium</taxon>
    </lineage>
</organism>
<accession>A0A9P1FXD8</accession>
<keyword evidence="3" id="KW-0966">Cell projection</keyword>
<evidence type="ECO:0000313" key="2">
    <source>
        <dbReference type="EMBL" id="CAL1146514.1"/>
    </source>
</evidence>
<keyword evidence="3" id="KW-0282">Flagellum</keyword>
<dbReference type="OrthoDB" id="547231at2759"/>
<dbReference type="EMBL" id="CAMXCT030001794">
    <property type="protein sequence ID" value="CAL4780451.1"/>
    <property type="molecule type" value="Genomic_DNA"/>
</dbReference>
<keyword evidence="4" id="KW-1185">Reference proteome</keyword>
<reference evidence="2" key="2">
    <citation type="submission" date="2024-04" db="EMBL/GenBank/DDBJ databases">
        <authorList>
            <person name="Chen Y."/>
            <person name="Shah S."/>
            <person name="Dougan E. K."/>
            <person name="Thang M."/>
            <person name="Chan C."/>
        </authorList>
    </citation>
    <scope>NUCLEOTIDE SEQUENCE [LARGE SCALE GENOMIC DNA]</scope>
</reference>
<name>A0A9P1FXD8_9DINO</name>
<sequence length="104" mass="11169">MVVNTWRQPVRCPEYEFALPEARASFFVQVPGRIACAFVEPRGTARMALGTSEGEALLVDSRKGEVVAHAHPFPQLEPVTCVSICSETAYQDVFAGPGSADGSV</sequence>
<dbReference type="Proteomes" id="UP001152797">
    <property type="component" value="Unassembled WGS sequence"/>
</dbReference>